<reference evidence="4" key="2">
    <citation type="submission" date="2025-08" db="UniProtKB">
        <authorList>
            <consortium name="Ensembl"/>
        </authorList>
    </citation>
    <scope>IDENTIFICATION</scope>
</reference>
<evidence type="ECO:0000313" key="5">
    <source>
        <dbReference type="Proteomes" id="UP000001645"/>
    </source>
</evidence>
<feature type="domain" description="DUF4200" evidence="3">
    <location>
        <begin position="46"/>
        <end position="163"/>
    </location>
</feature>
<dbReference type="GeneTree" id="ENSGT00940000153110"/>
<keyword evidence="5" id="KW-1185">Reference proteome</keyword>
<dbReference type="InterPro" id="IPR025252">
    <property type="entry name" value="DUF4200"/>
</dbReference>
<dbReference type="GO" id="GO:0007286">
    <property type="term" value="P:spermatid development"/>
    <property type="evidence" value="ECO:0007669"/>
    <property type="project" value="TreeGrafter"/>
</dbReference>
<evidence type="ECO:0000256" key="1">
    <source>
        <dbReference type="ARBA" id="ARBA00023054"/>
    </source>
</evidence>
<gene>
    <name evidence="4" type="primary">CCDC42</name>
</gene>
<dbReference type="Bgee" id="ENSMGAG00000002956">
    <property type="expression patterns" value="Expressed in gonad"/>
</dbReference>
<sequence length="389" mass="45123">MAEAVTTVDNEDLSDYFSMQYRQNLLPLLKKLKLTEEDSLSPFIRLQEKKKEAQEMQRVLEDKEEAFRVRMEDITCRWKELRAKEADLKAHMKKSERTLKENDKMRIQALKKAGKERKMKMQKESELLTAKKELEALKIKHQKLSDRVQNYSIFETYLEDVVKVSQFEEIQAIIWHYKMLVRIRKALLQAERGLREAKQKAKELSQYDEDESLQYNSDLDQLELRSHQAQRDVLTKERLWADMQKTAAKKTQELGTIKMAILGLFQHVSKQMKRSLNVPVDDSYTQLSVVGPSQTTSPCPERGAVMTLSCPKEGESPGKAKCPADTYIFTWALSWAEEIRKTWVCVSLLQGDWGGEPGRSGQDAQVTPWPRSGFIYPCPELRLAPLRSF</sequence>
<organism evidence="4 5">
    <name type="scientific">Meleagris gallopavo</name>
    <name type="common">Wild turkey</name>
    <dbReference type="NCBI Taxonomy" id="9103"/>
    <lineage>
        <taxon>Eukaryota</taxon>
        <taxon>Metazoa</taxon>
        <taxon>Chordata</taxon>
        <taxon>Craniata</taxon>
        <taxon>Vertebrata</taxon>
        <taxon>Euteleostomi</taxon>
        <taxon>Archelosauria</taxon>
        <taxon>Archosauria</taxon>
        <taxon>Dinosauria</taxon>
        <taxon>Saurischia</taxon>
        <taxon>Theropoda</taxon>
        <taxon>Coelurosauria</taxon>
        <taxon>Aves</taxon>
        <taxon>Neognathae</taxon>
        <taxon>Galloanserae</taxon>
        <taxon>Galliformes</taxon>
        <taxon>Phasianidae</taxon>
        <taxon>Meleagridinae</taxon>
        <taxon>Meleagris</taxon>
    </lineage>
</organism>
<keyword evidence="1 2" id="KW-0175">Coiled coil</keyword>
<dbReference type="InterPro" id="IPR051147">
    <property type="entry name" value="CFAP_domain-containing"/>
</dbReference>
<dbReference type="PANTHER" id="PTHR21683:SF8">
    <property type="entry name" value="COILED-COIL DOMAIN-CONTAINING PROTEIN 42"/>
    <property type="match status" value="1"/>
</dbReference>
<evidence type="ECO:0000313" key="4">
    <source>
        <dbReference type="Ensembl" id="ENSMGAP00000031132.1"/>
    </source>
</evidence>
<dbReference type="InParanoid" id="A0A803YH85"/>
<evidence type="ECO:0000256" key="2">
    <source>
        <dbReference type="SAM" id="Coils"/>
    </source>
</evidence>
<protein>
    <submittedName>
        <fullName evidence="4">Coiled-coil domain containing 42</fullName>
    </submittedName>
</protein>
<reference evidence="4" key="3">
    <citation type="submission" date="2025-09" db="UniProtKB">
        <authorList>
            <consortium name="Ensembl"/>
        </authorList>
    </citation>
    <scope>IDENTIFICATION</scope>
</reference>
<evidence type="ECO:0000259" key="3">
    <source>
        <dbReference type="Pfam" id="PF13863"/>
    </source>
</evidence>
<dbReference type="Pfam" id="PF13863">
    <property type="entry name" value="DUF4200"/>
    <property type="match status" value="1"/>
</dbReference>
<feature type="coiled-coil region" evidence="2">
    <location>
        <begin position="180"/>
        <end position="207"/>
    </location>
</feature>
<reference evidence="4 5" key="1">
    <citation type="journal article" date="2010" name="PLoS Biol.">
        <title>Multi-platform next-generation sequencing of the domestic turkey (Meleagris gallopavo): genome assembly and analysis.</title>
        <authorList>
            <person name="Dalloul R.A."/>
            <person name="Long J.A."/>
            <person name="Zimin A.V."/>
            <person name="Aslam L."/>
            <person name="Beal K."/>
            <person name="Blomberg L.A."/>
            <person name="Bouffard P."/>
            <person name="Burt D.W."/>
            <person name="Crasta O."/>
            <person name="Crooijmans R.P."/>
            <person name="Cooper K."/>
            <person name="Coulombe R.A."/>
            <person name="De S."/>
            <person name="Delany M.E."/>
            <person name="Dodgson J.B."/>
            <person name="Dong J.J."/>
            <person name="Evans C."/>
            <person name="Frederickson K.M."/>
            <person name="Flicek P."/>
            <person name="Florea L."/>
            <person name="Folkerts O."/>
            <person name="Groenen M.A."/>
            <person name="Harkins T.T."/>
            <person name="Herrero J."/>
            <person name="Hoffmann S."/>
            <person name="Megens H.J."/>
            <person name="Jiang A."/>
            <person name="de Jong P."/>
            <person name="Kaiser P."/>
            <person name="Kim H."/>
            <person name="Kim K.W."/>
            <person name="Kim S."/>
            <person name="Langenberger D."/>
            <person name="Lee M.K."/>
            <person name="Lee T."/>
            <person name="Mane S."/>
            <person name="Marcais G."/>
            <person name="Marz M."/>
            <person name="McElroy A.P."/>
            <person name="Modise T."/>
            <person name="Nefedov M."/>
            <person name="Notredame C."/>
            <person name="Paton I.R."/>
            <person name="Payne W.S."/>
            <person name="Pertea G."/>
            <person name="Prickett D."/>
            <person name="Puiu D."/>
            <person name="Qioa D."/>
            <person name="Raineri E."/>
            <person name="Ruffier M."/>
            <person name="Salzberg S.L."/>
            <person name="Schatz M.C."/>
            <person name="Scheuring C."/>
            <person name="Schmidt C.J."/>
            <person name="Schroeder S."/>
            <person name="Searle S.M."/>
            <person name="Smith E.J."/>
            <person name="Smith J."/>
            <person name="Sonstegard T.S."/>
            <person name="Stadler P.F."/>
            <person name="Tafer H."/>
            <person name="Tu Z.J."/>
            <person name="Van Tassell C.P."/>
            <person name="Vilella A.J."/>
            <person name="Williams K.P."/>
            <person name="Yorke J.A."/>
            <person name="Zhang L."/>
            <person name="Zhang H.B."/>
            <person name="Zhang X."/>
            <person name="Zhang Y."/>
            <person name="Reed K.M."/>
        </authorList>
    </citation>
    <scope>NUCLEOTIDE SEQUENCE [LARGE SCALE GENOMIC DNA]</scope>
</reference>
<dbReference type="Ensembl" id="ENSMGAT00000023526.1">
    <property type="protein sequence ID" value="ENSMGAP00000031132.1"/>
    <property type="gene ID" value="ENSMGAG00000002956.2"/>
</dbReference>
<dbReference type="GO" id="GO:0005856">
    <property type="term" value="C:cytoskeleton"/>
    <property type="evidence" value="ECO:0007669"/>
    <property type="project" value="UniProtKB-ARBA"/>
</dbReference>
<proteinExistence type="predicted"/>
<dbReference type="PANTHER" id="PTHR21683">
    <property type="entry name" value="COILED-COIL DOMAIN-CONTAINING PROTEIN 42 LIKE-2-LIKE-RELATED"/>
    <property type="match status" value="1"/>
</dbReference>
<feature type="coiled-coil region" evidence="2">
    <location>
        <begin position="120"/>
        <end position="147"/>
    </location>
</feature>
<dbReference type="AlphaFoldDB" id="A0A803YH85"/>
<dbReference type="Proteomes" id="UP000001645">
    <property type="component" value="Chromosome 20"/>
</dbReference>
<accession>A0A803YH85</accession>
<name>A0A803YH85_MELGA</name>